<dbReference type="GO" id="GO:0004672">
    <property type="term" value="F:protein kinase activity"/>
    <property type="evidence" value="ECO:0007669"/>
    <property type="project" value="InterPro"/>
</dbReference>
<dbReference type="InterPro" id="IPR017441">
    <property type="entry name" value="Protein_kinase_ATP_BS"/>
</dbReference>
<feature type="binding site" evidence="5">
    <location>
        <position position="72"/>
    </location>
    <ligand>
        <name>ATP</name>
        <dbReference type="ChEBI" id="CHEBI:30616"/>
    </ligand>
</feature>
<dbReference type="InterPro" id="IPR000719">
    <property type="entry name" value="Prot_kinase_dom"/>
</dbReference>
<proteinExistence type="predicted"/>
<keyword evidence="9" id="KW-1185">Reference proteome</keyword>
<evidence type="ECO:0000256" key="3">
    <source>
        <dbReference type="ARBA" id="ARBA00022777"/>
    </source>
</evidence>
<feature type="region of interest" description="Disordered" evidence="6">
    <location>
        <begin position="293"/>
        <end position="314"/>
    </location>
</feature>
<protein>
    <submittedName>
        <fullName evidence="8">Protein kinase, putative</fullName>
    </submittedName>
</protein>
<organism evidence="8 9">
    <name type="scientific">Bodo saltans</name>
    <name type="common">Flagellated protozoan</name>
    <dbReference type="NCBI Taxonomy" id="75058"/>
    <lineage>
        <taxon>Eukaryota</taxon>
        <taxon>Discoba</taxon>
        <taxon>Euglenozoa</taxon>
        <taxon>Kinetoplastea</taxon>
        <taxon>Metakinetoplastina</taxon>
        <taxon>Eubodonida</taxon>
        <taxon>Bodonidae</taxon>
        <taxon>Bodo</taxon>
    </lineage>
</organism>
<accession>A0A0S4IQM8</accession>
<dbReference type="AlphaFoldDB" id="A0A0S4IQM8"/>
<dbReference type="Proteomes" id="UP000051952">
    <property type="component" value="Unassembled WGS sequence"/>
</dbReference>
<dbReference type="SMART" id="SM00220">
    <property type="entry name" value="S_TKc"/>
    <property type="match status" value="1"/>
</dbReference>
<feature type="region of interest" description="Disordered" evidence="6">
    <location>
        <begin position="380"/>
        <end position="415"/>
    </location>
</feature>
<keyword evidence="2 5" id="KW-0547">Nucleotide-binding</keyword>
<reference evidence="9" key="1">
    <citation type="submission" date="2015-09" db="EMBL/GenBank/DDBJ databases">
        <authorList>
            <consortium name="Pathogen Informatics"/>
        </authorList>
    </citation>
    <scope>NUCLEOTIDE SEQUENCE [LARGE SCALE GENOMIC DNA]</scope>
    <source>
        <strain evidence="9">Lake Konstanz</strain>
    </source>
</reference>
<evidence type="ECO:0000256" key="1">
    <source>
        <dbReference type="ARBA" id="ARBA00022679"/>
    </source>
</evidence>
<dbReference type="Pfam" id="PF00069">
    <property type="entry name" value="Pkinase"/>
    <property type="match status" value="1"/>
</dbReference>
<evidence type="ECO:0000256" key="5">
    <source>
        <dbReference type="PROSITE-ProRule" id="PRU10141"/>
    </source>
</evidence>
<feature type="domain" description="Protein kinase" evidence="7">
    <location>
        <begin position="43"/>
        <end position="354"/>
    </location>
</feature>
<feature type="compositionally biased region" description="Basic residues" evidence="6">
    <location>
        <begin position="28"/>
        <end position="37"/>
    </location>
</feature>
<evidence type="ECO:0000313" key="8">
    <source>
        <dbReference type="EMBL" id="CUF97002.1"/>
    </source>
</evidence>
<evidence type="ECO:0000259" key="7">
    <source>
        <dbReference type="PROSITE" id="PS50011"/>
    </source>
</evidence>
<dbReference type="InterPro" id="IPR050538">
    <property type="entry name" value="MAP_kinase_kinase_kinase"/>
</dbReference>
<dbReference type="GO" id="GO:0005524">
    <property type="term" value="F:ATP binding"/>
    <property type="evidence" value="ECO:0007669"/>
    <property type="project" value="UniProtKB-UniRule"/>
</dbReference>
<dbReference type="VEuPathDB" id="TriTrypDB:BSAL_68185"/>
<dbReference type="SUPFAM" id="SSF56112">
    <property type="entry name" value="Protein kinase-like (PK-like)"/>
    <property type="match status" value="1"/>
</dbReference>
<dbReference type="EMBL" id="CYKH01000466">
    <property type="protein sequence ID" value="CUF97002.1"/>
    <property type="molecule type" value="Genomic_DNA"/>
</dbReference>
<evidence type="ECO:0000256" key="2">
    <source>
        <dbReference type="ARBA" id="ARBA00022741"/>
    </source>
</evidence>
<dbReference type="PROSITE" id="PS00107">
    <property type="entry name" value="PROTEIN_KINASE_ATP"/>
    <property type="match status" value="1"/>
</dbReference>
<feature type="region of interest" description="Disordered" evidence="6">
    <location>
        <begin position="18"/>
        <end position="37"/>
    </location>
</feature>
<name>A0A0S4IQM8_BODSA</name>
<dbReference type="OrthoDB" id="266718at2759"/>
<keyword evidence="1" id="KW-0808">Transferase</keyword>
<dbReference type="PROSITE" id="PS50011">
    <property type="entry name" value="PROTEIN_KINASE_DOM"/>
    <property type="match status" value="1"/>
</dbReference>
<dbReference type="InterPro" id="IPR011009">
    <property type="entry name" value="Kinase-like_dom_sf"/>
</dbReference>
<sequence length="415" mass="45932">MPNLGISTSFQDEAVVPVATQREERAERTRRRKHRTSKRVLQWHKGRVIGQGGFGTVYCGLDANSGQLVAGKEFNFDVHEAKQVELLGVLEKEISTMRELTHPNIVKYIGADRVKNCFYIFMEYVAGGSLRALLDEFGALQLKVVSNFTRQIVLGLQYLHQNQVIHRDVKAANYEATMSVGNLTFGLWDALSEMLTGLRPFAQFDNPAKALNFIVSSTERVPLPEQCDRHAREFLNLCFARNARDRPSATQLLNHPFISQLIAEQSYNHSTLASFSASDRGFSASADLMTNQATSGVGEEEQRTSQDKVADSAASALADDMRSALIRAARSHSTLAINPLRSVSGHQLSVHQAVENKGDANQITLPAGEEGDILVVELEEGDVDDSESLVSEERPRSPNEVDDPSGRRRYFSGRA</sequence>
<evidence type="ECO:0000256" key="6">
    <source>
        <dbReference type="SAM" id="MobiDB-lite"/>
    </source>
</evidence>
<keyword evidence="4 5" id="KW-0067">ATP-binding</keyword>
<dbReference type="PANTHER" id="PTHR48016:SF56">
    <property type="entry name" value="MAPKK KINASE"/>
    <property type="match status" value="1"/>
</dbReference>
<keyword evidence="3 8" id="KW-0418">Kinase</keyword>
<feature type="compositionally biased region" description="Basic and acidic residues" evidence="6">
    <location>
        <begin position="300"/>
        <end position="310"/>
    </location>
</feature>
<gene>
    <name evidence="8" type="ORF">BSAL_68185</name>
</gene>
<evidence type="ECO:0000256" key="4">
    <source>
        <dbReference type="ARBA" id="ARBA00022840"/>
    </source>
</evidence>
<dbReference type="PANTHER" id="PTHR48016">
    <property type="entry name" value="MAP KINASE KINASE KINASE SSK2-RELATED-RELATED"/>
    <property type="match status" value="1"/>
</dbReference>
<evidence type="ECO:0000313" key="9">
    <source>
        <dbReference type="Proteomes" id="UP000051952"/>
    </source>
</evidence>
<dbReference type="Gene3D" id="1.10.510.10">
    <property type="entry name" value="Transferase(Phosphotransferase) domain 1"/>
    <property type="match status" value="2"/>
</dbReference>